<accession>A0A545TD66</accession>
<dbReference type="RefSeq" id="WP_142941777.1">
    <property type="nucleotide sequence ID" value="NZ_VIKR01000002.1"/>
</dbReference>
<dbReference type="Proteomes" id="UP000317839">
    <property type="component" value="Unassembled WGS sequence"/>
</dbReference>
<sequence>MRKEDPYFKIYDRSDRLYQTESGWFFSVRQGAAFGPYESQQNAKKNLASFVEIIQDQSIAGYGS</sequence>
<evidence type="ECO:0000313" key="2">
    <source>
        <dbReference type="EMBL" id="TQV75160.1"/>
    </source>
</evidence>
<proteinExistence type="predicted"/>
<feature type="domain" description="DUF6316" evidence="1">
    <location>
        <begin position="2"/>
        <end position="55"/>
    </location>
</feature>
<dbReference type="OrthoDB" id="6198395at2"/>
<dbReference type="Pfam" id="PF19837">
    <property type="entry name" value="DUF6316"/>
    <property type="match status" value="1"/>
</dbReference>
<gene>
    <name evidence="2" type="ORF">FLL45_09485</name>
</gene>
<protein>
    <recommendedName>
        <fullName evidence="1">DUF6316 domain-containing protein</fullName>
    </recommendedName>
</protein>
<dbReference type="InterPro" id="IPR045630">
    <property type="entry name" value="DUF6316"/>
</dbReference>
<organism evidence="2 3">
    <name type="scientific">Aliikangiella marina</name>
    <dbReference type="NCBI Taxonomy" id="1712262"/>
    <lineage>
        <taxon>Bacteria</taxon>
        <taxon>Pseudomonadati</taxon>
        <taxon>Pseudomonadota</taxon>
        <taxon>Gammaproteobacteria</taxon>
        <taxon>Oceanospirillales</taxon>
        <taxon>Pleioneaceae</taxon>
        <taxon>Aliikangiella</taxon>
    </lineage>
</organism>
<dbReference type="AlphaFoldDB" id="A0A545TD66"/>
<keyword evidence="3" id="KW-1185">Reference proteome</keyword>
<dbReference type="EMBL" id="VIKR01000002">
    <property type="protein sequence ID" value="TQV75160.1"/>
    <property type="molecule type" value="Genomic_DNA"/>
</dbReference>
<evidence type="ECO:0000259" key="1">
    <source>
        <dbReference type="Pfam" id="PF19837"/>
    </source>
</evidence>
<name>A0A545TD66_9GAMM</name>
<reference evidence="2 3" key="1">
    <citation type="submission" date="2019-06" db="EMBL/GenBank/DDBJ databases">
        <title>Draft genome of Aliikangiella marina GYP-15.</title>
        <authorList>
            <person name="Wang G."/>
        </authorList>
    </citation>
    <scope>NUCLEOTIDE SEQUENCE [LARGE SCALE GENOMIC DNA]</scope>
    <source>
        <strain evidence="2 3">GYP-15</strain>
    </source>
</reference>
<comment type="caution">
    <text evidence="2">The sequence shown here is derived from an EMBL/GenBank/DDBJ whole genome shotgun (WGS) entry which is preliminary data.</text>
</comment>
<evidence type="ECO:0000313" key="3">
    <source>
        <dbReference type="Proteomes" id="UP000317839"/>
    </source>
</evidence>